<proteinExistence type="inferred from homology"/>
<evidence type="ECO:0000256" key="1">
    <source>
        <dbReference type="ARBA" id="ARBA00004613"/>
    </source>
</evidence>
<reference evidence="5" key="1">
    <citation type="submission" date="2023-06" db="EMBL/GenBank/DDBJ databases">
        <title>Genome-scale phylogeny and comparative genomics of the fungal order Sordariales.</title>
        <authorList>
            <consortium name="Lawrence Berkeley National Laboratory"/>
            <person name="Hensen N."/>
            <person name="Bonometti L."/>
            <person name="Westerberg I."/>
            <person name="Brannstrom I.O."/>
            <person name="Guillou S."/>
            <person name="Cros-Aarteil S."/>
            <person name="Calhoun S."/>
            <person name="Haridas S."/>
            <person name="Kuo A."/>
            <person name="Mondo S."/>
            <person name="Pangilinan J."/>
            <person name="Riley R."/>
            <person name="LaButti K."/>
            <person name="Andreopoulos B."/>
            <person name="Lipzen A."/>
            <person name="Chen C."/>
            <person name="Yanf M."/>
            <person name="Daum C."/>
            <person name="Ng V."/>
            <person name="Clum A."/>
            <person name="Steindorff A."/>
            <person name="Ohm R."/>
            <person name="Martin F."/>
            <person name="Silar P."/>
            <person name="Natvig D."/>
            <person name="Lalanne C."/>
            <person name="Gautier V."/>
            <person name="Ament-velasquez S.L."/>
            <person name="Kruys A."/>
            <person name="Hutchinson M.I."/>
            <person name="Powell A.J."/>
            <person name="Barry K."/>
            <person name="Miller A.N."/>
            <person name="Grigoriev I.V."/>
            <person name="Debuchy R."/>
            <person name="Gladieux P."/>
            <person name="Thoren M.H."/>
            <person name="Johannesson H."/>
        </authorList>
    </citation>
    <scope>NUCLEOTIDE SEQUENCE</scope>
    <source>
        <strain evidence="5">SMH3391-2</strain>
    </source>
</reference>
<keyword evidence="4" id="KW-0732">Signal</keyword>
<accession>A0AA39XLS4</accession>
<dbReference type="InterPro" id="IPR010829">
    <property type="entry name" value="Cerato-platanin"/>
</dbReference>
<evidence type="ECO:0000313" key="5">
    <source>
        <dbReference type="EMBL" id="KAK0636374.1"/>
    </source>
</evidence>
<dbReference type="SUPFAM" id="SSF50685">
    <property type="entry name" value="Barwin-like endoglucanases"/>
    <property type="match status" value="1"/>
</dbReference>
<feature type="chain" id="PRO_5041427404" evidence="4">
    <location>
        <begin position="19"/>
        <end position="138"/>
    </location>
</feature>
<keyword evidence="6" id="KW-1185">Reference proteome</keyword>
<dbReference type="AlphaFoldDB" id="A0AA39XLS4"/>
<organism evidence="5 6">
    <name type="scientific">Bombardia bombarda</name>
    <dbReference type="NCBI Taxonomy" id="252184"/>
    <lineage>
        <taxon>Eukaryota</taxon>
        <taxon>Fungi</taxon>
        <taxon>Dikarya</taxon>
        <taxon>Ascomycota</taxon>
        <taxon>Pezizomycotina</taxon>
        <taxon>Sordariomycetes</taxon>
        <taxon>Sordariomycetidae</taxon>
        <taxon>Sordariales</taxon>
        <taxon>Lasiosphaeriaceae</taxon>
        <taxon>Bombardia</taxon>
    </lineage>
</organism>
<feature type="signal peptide" evidence="4">
    <location>
        <begin position="1"/>
        <end position="18"/>
    </location>
</feature>
<evidence type="ECO:0000256" key="3">
    <source>
        <dbReference type="ARBA" id="ARBA00022525"/>
    </source>
</evidence>
<dbReference type="Proteomes" id="UP001174934">
    <property type="component" value="Unassembled WGS sequence"/>
</dbReference>
<protein>
    <submittedName>
        <fullName evidence="5">Cerato-platanin</fullName>
    </submittedName>
</protein>
<sequence length="138" mass="14622">MSAFRALEIFSIVAAATATLVSYDTGYDNGSRSLDNVACSDGINGLTTRYGWQTQDQVSHFPYIGGAEAVEDWNSPNCGTCWSATYNGKTVYILAIDHTKSGLNIALDAMNDLTNGNAVQFGIVDATVSQVPPSNCGL</sequence>
<dbReference type="CDD" id="cd22778">
    <property type="entry name" value="DPBB_CEPL-like"/>
    <property type="match status" value="1"/>
</dbReference>
<name>A0AA39XLS4_9PEZI</name>
<gene>
    <name evidence="5" type="ORF">B0T17DRAFT_503834</name>
</gene>
<dbReference type="Pfam" id="PF07249">
    <property type="entry name" value="Cerato-platanin"/>
    <property type="match status" value="1"/>
</dbReference>
<evidence type="ECO:0000313" key="6">
    <source>
        <dbReference type="Proteomes" id="UP001174934"/>
    </source>
</evidence>
<dbReference type="InterPro" id="IPR036908">
    <property type="entry name" value="RlpA-like_sf"/>
</dbReference>
<keyword evidence="3" id="KW-0964">Secreted</keyword>
<comment type="subcellular location">
    <subcellularLocation>
        <location evidence="1">Secreted</location>
    </subcellularLocation>
</comment>
<dbReference type="GO" id="GO:0005576">
    <property type="term" value="C:extracellular region"/>
    <property type="evidence" value="ECO:0007669"/>
    <property type="project" value="UniProtKB-SubCell"/>
</dbReference>
<comment type="similarity">
    <text evidence="2">Belongs to the cerato-platanin family.</text>
</comment>
<comment type="caution">
    <text evidence="5">The sequence shown here is derived from an EMBL/GenBank/DDBJ whole genome shotgun (WGS) entry which is preliminary data.</text>
</comment>
<evidence type="ECO:0000256" key="2">
    <source>
        <dbReference type="ARBA" id="ARBA00010421"/>
    </source>
</evidence>
<evidence type="ECO:0000256" key="4">
    <source>
        <dbReference type="SAM" id="SignalP"/>
    </source>
</evidence>
<dbReference type="Gene3D" id="2.40.40.10">
    <property type="entry name" value="RlpA-like domain"/>
    <property type="match status" value="1"/>
</dbReference>
<dbReference type="EMBL" id="JAULSR010000001">
    <property type="protein sequence ID" value="KAK0636374.1"/>
    <property type="molecule type" value="Genomic_DNA"/>
</dbReference>